<name>A0A669ES04_ORENI</name>
<evidence type="ECO:0000313" key="3">
    <source>
        <dbReference type="Proteomes" id="UP000005207"/>
    </source>
</evidence>
<dbReference type="SUPFAM" id="SSF56672">
    <property type="entry name" value="DNA/RNA polymerases"/>
    <property type="match status" value="1"/>
</dbReference>
<dbReference type="PANTHER" id="PTHR33332">
    <property type="entry name" value="REVERSE TRANSCRIPTASE DOMAIN-CONTAINING PROTEIN"/>
    <property type="match status" value="1"/>
</dbReference>
<reference evidence="2" key="2">
    <citation type="submission" date="2025-08" db="UniProtKB">
        <authorList>
            <consortium name="Ensembl"/>
        </authorList>
    </citation>
    <scope>IDENTIFICATION</scope>
</reference>
<keyword evidence="3" id="KW-1185">Reference proteome</keyword>
<dbReference type="InterPro" id="IPR000477">
    <property type="entry name" value="RT_dom"/>
</dbReference>
<reference evidence="3" key="1">
    <citation type="submission" date="2012-01" db="EMBL/GenBank/DDBJ databases">
        <title>The Genome Sequence of Oreochromis niloticus (Nile Tilapia).</title>
        <authorList>
            <consortium name="Broad Institute Genome Assembly Team"/>
            <consortium name="Broad Institute Sequencing Platform"/>
            <person name="Di Palma F."/>
            <person name="Johnson J."/>
            <person name="Lander E.S."/>
            <person name="Lindblad-Toh K."/>
        </authorList>
    </citation>
    <scope>NUCLEOTIDE SEQUENCE [LARGE SCALE GENOMIC DNA]</scope>
</reference>
<dbReference type="Ensembl" id="ENSONIT00000069911.1">
    <property type="protein sequence ID" value="ENSONIP00000075749.1"/>
    <property type="gene ID" value="ENSONIG00000037166.1"/>
</dbReference>
<accession>A0A669ES04</accession>
<dbReference type="AlphaFoldDB" id="A0A669ES04"/>
<protein>
    <recommendedName>
        <fullName evidence="1">Reverse transcriptase domain-containing protein</fullName>
    </recommendedName>
</protein>
<dbReference type="InParanoid" id="A0A669ES04"/>
<sequence length="577" mass="64978">MLYPFKDSVPVYDRKEIMNCFNKHFISSGSLFDSLNPVSAKSGTNPPVYTGQPFNFVPFSVQEVCKALKLLDPRKSPGPDLLDPYFLKLAADFVAEPLTTLFNLTLDTNEIPSVWKSAFVIPLLKGGDPAVLTNYRPISNLSVLAKVLEALVCEQLKEFLHTNAILSEYQSGFRKNHSTITAAIRVVNDITIALDKKQHGASLFIDLSKAFDTVVHCILKLRLFQSGLSERAVAWFSNYLSNRSQCIKSDGLCSNFVTVHNGVPQGSVLGPLLFIIYINNLGLNVPDANLHFYADDTVIYSCGSTLVQAIDSLQKAFFAVQHSLLQLKLVLNADKTKLMLFSKSRNLAQIIPSVTTLEGNKIELVHTYKYLGILIDNSLTFKPHVENLVKNLKLKLRFYFQNKLCFSFNTKKRLVAATFLPVLDYGDILYMNASAQCLRMVDSVYHASLRFITNRKFQTHHCELYSQVGWPALVSRRNSHLYSFIYKAILGLLPSYICSLLAMKHAGRYSLRPHGYLLLSVPLARTELGKRAFVNLAPSAWNKLQKDWKMTEFISLSAFRSKLRILEAKSIICNCFN</sequence>
<dbReference type="CDD" id="cd01650">
    <property type="entry name" value="RT_nLTR_like"/>
    <property type="match status" value="1"/>
</dbReference>
<dbReference type="PROSITE" id="PS50878">
    <property type="entry name" value="RT_POL"/>
    <property type="match status" value="1"/>
</dbReference>
<evidence type="ECO:0000313" key="2">
    <source>
        <dbReference type="Ensembl" id="ENSONIP00000075749.1"/>
    </source>
</evidence>
<dbReference type="Pfam" id="PF00078">
    <property type="entry name" value="RVT_1"/>
    <property type="match status" value="1"/>
</dbReference>
<dbReference type="InterPro" id="IPR043502">
    <property type="entry name" value="DNA/RNA_pol_sf"/>
</dbReference>
<reference evidence="2" key="3">
    <citation type="submission" date="2025-09" db="UniProtKB">
        <authorList>
            <consortium name="Ensembl"/>
        </authorList>
    </citation>
    <scope>IDENTIFICATION</scope>
</reference>
<evidence type="ECO:0000259" key="1">
    <source>
        <dbReference type="PROSITE" id="PS50878"/>
    </source>
</evidence>
<proteinExistence type="predicted"/>
<feature type="domain" description="Reverse transcriptase" evidence="1">
    <location>
        <begin position="104"/>
        <end position="375"/>
    </location>
</feature>
<organism evidence="2 3">
    <name type="scientific">Oreochromis niloticus</name>
    <name type="common">Nile tilapia</name>
    <name type="synonym">Tilapia nilotica</name>
    <dbReference type="NCBI Taxonomy" id="8128"/>
    <lineage>
        <taxon>Eukaryota</taxon>
        <taxon>Metazoa</taxon>
        <taxon>Chordata</taxon>
        <taxon>Craniata</taxon>
        <taxon>Vertebrata</taxon>
        <taxon>Euteleostomi</taxon>
        <taxon>Actinopterygii</taxon>
        <taxon>Neopterygii</taxon>
        <taxon>Teleostei</taxon>
        <taxon>Neoteleostei</taxon>
        <taxon>Acanthomorphata</taxon>
        <taxon>Ovalentaria</taxon>
        <taxon>Cichlomorphae</taxon>
        <taxon>Cichliformes</taxon>
        <taxon>Cichlidae</taxon>
        <taxon>African cichlids</taxon>
        <taxon>Pseudocrenilabrinae</taxon>
        <taxon>Oreochromini</taxon>
        <taxon>Oreochromis</taxon>
    </lineage>
</organism>
<dbReference type="Proteomes" id="UP000005207">
    <property type="component" value="Linkage group LG7"/>
</dbReference>
<dbReference type="GeneTree" id="ENSGT01120000271879"/>
<dbReference type="OMA" id="MEHIRPM"/>